<dbReference type="RefSeq" id="WP_013255540.1">
    <property type="nucleotide sequence ID" value="NC_014364.1"/>
</dbReference>
<dbReference type="Gene3D" id="1.10.10.1100">
    <property type="entry name" value="BFD-like [2Fe-2S]-binding domain"/>
    <property type="match status" value="1"/>
</dbReference>
<protein>
    <submittedName>
        <fullName evidence="3">FAD dependent oxidoreductase</fullName>
    </submittedName>
</protein>
<dbReference type="HOGENOM" id="CLU_528826_0_0_12"/>
<reference evidence="3 4" key="1">
    <citation type="journal article" date="2010" name="Stand. Genomic Sci.">
        <title>Complete genome sequence of Spirochaeta smaragdinae type strain (SEBR 4228).</title>
        <authorList>
            <person name="Mavromatis K."/>
            <person name="Yasawong M."/>
            <person name="Chertkov O."/>
            <person name="Lapidus A."/>
            <person name="Lucas S."/>
            <person name="Nolan M."/>
            <person name="Del Rio T.G."/>
            <person name="Tice H."/>
            <person name="Cheng J.F."/>
            <person name="Pitluck S."/>
            <person name="Liolios K."/>
            <person name="Ivanova N."/>
            <person name="Tapia R."/>
            <person name="Han C."/>
            <person name="Bruce D."/>
            <person name="Goodwin L."/>
            <person name="Pati A."/>
            <person name="Chen A."/>
            <person name="Palaniappan K."/>
            <person name="Land M."/>
            <person name="Hauser L."/>
            <person name="Chang Y.J."/>
            <person name="Jeffries C.D."/>
            <person name="Detter J.C."/>
            <person name="Rohde M."/>
            <person name="Brambilla E."/>
            <person name="Spring S."/>
            <person name="Goker M."/>
            <person name="Sikorski J."/>
            <person name="Woyke T."/>
            <person name="Bristow J."/>
            <person name="Eisen J.A."/>
            <person name="Markowitz V."/>
            <person name="Hugenholtz P."/>
            <person name="Klenk H.P."/>
            <person name="Kyrpides N.C."/>
        </authorList>
    </citation>
    <scope>NUCLEOTIDE SEQUENCE [LARGE SCALE GENOMIC DNA]</scope>
    <source>
        <strain evidence="4">DSM 11293 / JCM 15392 / SEBR 4228</strain>
    </source>
</reference>
<dbReference type="Gene3D" id="3.30.9.10">
    <property type="entry name" value="D-Amino Acid Oxidase, subunit A, domain 2"/>
    <property type="match status" value="1"/>
</dbReference>
<keyword evidence="4" id="KW-1185">Reference proteome</keyword>
<evidence type="ECO:0000313" key="3">
    <source>
        <dbReference type="EMBL" id="ADK82081.1"/>
    </source>
</evidence>
<dbReference type="InterPro" id="IPR007419">
    <property type="entry name" value="BFD-like_2Fe2S-bd_dom"/>
</dbReference>
<sequence>MMNKGLDTIICRCEEITLTEVLEAIDAGCSTISAVKRYTRAGMGPCQGRGCARAIAQLIAQRTGNNRAELRPDRARFPIVPTEISAFSSIREEPLEKAETMVFPQRKTCTSSLPIDTKESYDVIVIGGGYHGLSIARQLAEAGVKTILLERREIGSGSSGANFGFVQLQDSNTGISFELNRRGFERMGQMENELSADLEYRKVGSLIFAQTDEQMAALEALYREKHALGLDVRCISPRDITSLEPYMNVKSIKGASWHLQAQINPFRYLFAMVKKGKEAGLTIRENTIVREILVSDASCKGIVLANGECIRSNVVVVAAGAHTGTLCSTCGLEVPIEYVIGEAFVSEPVQPHIMNFISSASFFATAHDSTGAAASFTAGQTASGNVLIGETSEPGPSNPEDALLLTSAAHCVRIPRMLEELYPALKRLTVLRSWATCSPSAPGFEPFLGATEIEGLFLAAGFKSSVVISSAVGQILTDLIVRGRTWCDISCFNRGRVKWSGASKDRFDRDENRSY</sequence>
<evidence type="ECO:0000313" key="4">
    <source>
        <dbReference type="Proteomes" id="UP000002318"/>
    </source>
</evidence>
<dbReference type="eggNOG" id="COG2906">
    <property type="taxonomic scope" value="Bacteria"/>
</dbReference>
<dbReference type="STRING" id="573413.Spirs_2979"/>
<dbReference type="EMBL" id="CP002116">
    <property type="protein sequence ID" value="ADK82081.1"/>
    <property type="molecule type" value="Genomic_DNA"/>
</dbReference>
<dbReference type="Pfam" id="PF01266">
    <property type="entry name" value="DAO"/>
    <property type="match status" value="1"/>
</dbReference>
<evidence type="ECO:0000259" key="1">
    <source>
        <dbReference type="Pfam" id="PF01266"/>
    </source>
</evidence>
<dbReference type="GO" id="GO:0005737">
    <property type="term" value="C:cytoplasm"/>
    <property type="evidence" value="ECO:0007669"/>
    <property type="project" value="TreeGrafter"/>
</dbReference>
<dbReference type="Gene3D" id="3.50.50.60">
    <property type="entry name" value="FAD/NAD(P)-binding domain"/>
    <property type="match status" value="1"/>
</dbReference>
<feature type="domain" description="FAD dependent oxidoreductase" evidence="1">
    <location>
        <begin position="122"/>
        <end position="479"/>
    </location>
</feature>
<organism evidence="3 4">
    <name type="scientific">Sediminispirochaeta smaragdinae (strain DSM 11293 / JCM 15392 / SEBR 4228)</name>
    <name type="common">Spirochaeta smaragdinae</name>
    <dbReference type="NCBI Taxonomy" id="573413"/>
    <lineage>
        <taxon>Bacteria</taxon>
        <taxon>Pseudomonadati</taxon>
        <taxon>Spirochaetota</taxon>
        <taxon>Spirochaetia</taxon>
        <taxon>Spirochaetales</taxon>
        <taxon>Spirochaetaceae</taxon>
        <taxon>Sediminispirochaeta</taxon>
    </lineage>
</organism>
<dbReference type="InterPro" id="IPR036188">
    <property type="entry name" value="FAD/NAD-bd_sf"/>
</dbReference>
<gene>
    <name evidence="3" type="ordered locus">Spirs_2979</name>
</gene>
<proteinExistence type="predicted"/>
<dbReference type="eggNOG" id="COG0665">
    <property type="taxonomic scope" value="Bacteria"/>
</dbReference>
<accession>E1R3W0</accession>
<dbReference type="Proteomes" id="UP000002318">
    <property type="component" value="Chromosome"/>
</dbReference>
<name>E1R3W0_SEDSS</name>
<dbReference type="CDD" id="cd19946">
    <property type="entry name" value="GlpA-like_Fer2_BFD-like"/>
    <property type="match status" value="1"/>
</dbReference>
<evidence type="ECO:0000259" key="2">
    <source>
        <dbReference type="Pfam" id="PF04324"/>
    </source>
</evidence>
<dbReference type="InterPro" id="IPR006076">
    <property type="entry name" value="FAD-dep_OxRdtase"/>
</dbReference>
<feature type="domain" description="BFD-like [2Fe-2S]-binding" evidence="2">
    <location>
        <begin position="9"/>
        <end position="60"/>
    </location>
</feature>
<dbReference type="AlphaFoldDB" id="E1R3W0"/>
<dbReference type="SUPFAM" id="SSF51905">
    <property type="entry name" value="FAD/NAD(P)-binding domain"/>
    <property type="match status" value="1"/>
</dbReference>
<dbReference type="KEGG" id="ssm:Spirs_2979"/>
<dbReference type="InterPro" id="IPR041854">
    <property type="entry name" value="BFD-like_2Fe2S-bd_dom_sf"/>
</dbReference>
<dbReference type="Pfam" id="PF04324">
    <property type="entry name" value="Fer2_BFD"/>
    <property type="match status" value="1"/>
</dbReference>
<dbReference type="PANTHER" id="PTHR13847">
    <property type="entry name" value="SARCOSINE DEHYDROGENASE-RELATED"/>
    <property type="match status" value="1"/>
</dbReference>